<keyword evidence="3" id="KW-1185">Reference proteome</keyword>
<dbReference type="Proteomes" id="UP000298517">
    <property type="component" value="Unassembled WGS sequence"/>
</dbReference>
<organism evidence="2 3">
    <name type="scientific">Gramella jeungdoensis</name>
    <dbReference type="NCBI Taxonomy" id="708091"/>
    <lineage>
        <taxon>Bacteria</taxon>
        <taxon>Pseudomonadati</taxon>
        <taxon>Bacteroidota</taxon>
        <taxon>Flavobacteriia</taxon>
        <taxon>Flavobacteriales</taxon>
        <taxon>Flavobacteriaceae</taxon>
        <taxon>Christiangramia</taxon>
    </lineage>
</organism>
<feature type="domain" description="Glycosyltransferase 2-like" evidence="1">
    <location>
        <begin position="8"/>
        <end position="124"/>
    </location>
</feature>
<gene>
    <name evidence="2" type="ORF">E2488_01625</name>
</gene>
<evidence type="ECO:0000259" key="1">
    <source>
        <dbReference type="Pfam" id="PF00535"/>
    </source>
</evidence>
<dbReference type="InterPro" id="IPR029044">
    <property type="entry name" value="Nucleotide-diphossugar_trans"/>
</dbReference>
<dbReference type="Gene3D" id="3.90.550.10">
    <property type="entry name" value="Spore Coat Polysaccharide Biosynthesis Protein SpsA, Chain A"/>
    <property type="match status" value="1"/>
</dbReference>
<protein>
    <submittedName>
        <fullName evidence="2">Glycosyltransferase family 2 protein</fullName>
    </submittedName>
</protein>
<sequence length="283" mass="32845">MINSNVTAIIPCYNDEEYVLSAVNSILKQTILPEKIIVIDDGSDDITKAILSKINNDIIEVILQDNLGVCKARNKAIDLANTEYILTLDADDFFESTFIEKAIYILNNNKEVGIVGCHTRSFNSLGIELKINLKKGSTVNDLLFENKGASASSMYRKACWEQVGGYDEKMINGYEDWEFWIAIAKKNWKTYIIKEVLFNYRVKYTSRDSVARLEYDSELKEYIFLKHQELYSKNIEKTITYFFKRIKELEKRNNQLNKSIDYNLGKQILRPLRKLKNLISNKK</sequence>
<dbReference type="EMBL" id="SNQI01000001">
    <property type="protein sequence ID" value="TEW76576.1"/>
    <property type="molecule type" value="Genomic_DNA"/>
</dbReference>
<dbReference type="InterPro" id="IPR050834">
    <property type="entry name" value="Glycosyltransf_2"/>
</dbReference>
<accession>A0A4Y8AVK4</accession>
<reference evidence="2 3" key="1">
    <citation type="journal article" date="2011" name="J. Microbiol.">
        <title>Gramella jeungdoensis sp. nov., isolated from a solar saltern in Korea.</title>
        <authorList>
            <person name="Joung Y."/>
            <person name="Kim H."/>
            <person name="Jang T."/>
            <person name="Ahn T.S."/>
            <person name="Joh K."/>
        </authorList>
    </citation>
    <scope>NUCLEOTIDE SEQUENCE [LARGE SCALE GENOMIC DNA]</scope>
    <source>
        <strain evidence="2 3">KCTC 23123</strain>
    </source>
</reference>
<dbReference type="Pfam" id="PF00535">
    <property type="entry name" value="Glycos_transf_2"/>
    <property type="match status" value="1"/>
</dbReference>
<dbReference type="PANTHER" id="PTHR43685:SF2">
    <property type="entry name" value="GLYCOSYLTRANSFERASE 2-LIKE DOMAIN-CONTAINING PROTEIN"/>
    <property type="match status" value="1"/>
</dbReference>
<dbReference type="SUPFAM" id="SSF53448">
    <property type="entry name" value="Nucleotide-diphospho-sugar transferases"/>
    <property type="match status" value="1"/>
</dbReference>
<dbReference type="RefSeq" id="WP_134246588.1">
    <property type="nucleotide sequence ID" value="NZ_SNQI01000001.1"/>
</dbReference>
<dbReference type="CDD" id="cd00761">
    <property type="entry name" value="Glyco_tranf_GTA_type"/>
    <property type="match status" value="1"/>
</dbReference>
<comment type="caution">
    <text evidence="2">The sequence shown here is derived from an EMBL/GenBank/DDBJ whole genome shotgun (WGS) entry which is preliminary data.</text>
</comment>
<evidence type="ECO:0000313" key="2">
    <source>
        <dbReference type="EMBL" id="TEW76576.1"/>
    </source>
</evidence>
<dbReference type="AlphaFoldDB" id="A0A4Y8AVK4"/>
<evidence type="ECO:0000313" key="3">
    <source>
        <dbReference type="Proteomes" id="UP000298517"/>
    </source>
</evidence>
<dbReference type="InterPro" id="IPR001173">
    <property type="entry name" value="Glyco_trans_2-like"/>
</dbReference>
<dbReference type="GO" id="GO:0016740">
    <property type="term" value="F:transferase activity"/>
    <property type="evidence" value="ECO:0007669"/>
    <property type="project" value="UniProtKB-KW"/>
</dbReference>
<dbReference type="PANTHER" id="PTHR43685">
    <property type="entry name" value="GLYCOSYLTRANSFERASE"/>
    <property type="match status" value="1"/>
</dbReference>
<name>A0A4Y8AVK4_9FLAO</name>
<dbReference type="OrthoDB" id="597270at2"/>
<proteinExistence type="predicted"/>
<keyword evidence="2" id="KW-0808">Transferase</keyword>